<evidence type="ECO:0000313" key="2">
    <source>
        <dbReference type="Proteomes" id="UP000679749"/>
    </source>
</evidence>
<dbReference type="Proteomes" id="UP000679749">
    <property type="component" value="Unassembled WGS sequence"/>
</dbReference>
<evidence type="ECO:0000313" key="1">
    <source>
        <dbReference type="EMBL" id="MBS4212440.1"/>
    </source>
</evidence>
<sequence length="156" mass="17302">MSKQMNIGKSTIKRPLVSRSYLPNGEYFGEIVAAEIIEMDSQFHSDGKREVLNIKVEVNSPTGDIETFFVSPTLSWSSKGKMVQILQNLNCLPNPGEDLLLQDLIGITVSFIIENKTKDDVTYSNIVEMKRGGFSTSKGQAIKVSSGTDFESLFED</sequence>
<organism evidence="1 2">
    <name type="scientific">Neobacillus rhizophilus</name>
    <dbReference type="NCBI Taxonomy" id="2833579"/>
    <lineage>
        <taxon>Bacteria</taxon>
        <taxon>Bacillati</taxon>
        <taxon>Bacillota</taxon>
        <taxon>Bacilli</taxon>
        <taxon>Bacillales</taxon>
        <taxon>Bacillaceae</taxon>
        <taxon>Neobacillus</taxon>
    </lineage>
</organism>
<keyword evidence="2" id="KW-1185">Reference proteome</keyword>
<name>A0A942U0T5_9BACI</name>
<protein>
    <submittedName>
        <fullName evidence="1">Uncharacterized protein</fullName>
    </submittedName>
</protein>
<dbReference type="RefSeq" id="WP_213116996.1">
    <property type="nucleotide sequence ID" value="NZ_JAGYPF010000002.1"/>
</dbReference>
<comment type="caution">
    <text evidence="1">The sequence shown here is derived from an EMBL/GenBank/DDBJ whole genome shotgun (WGS) entry which is preliminary data.</text>
</comment>
<accession>A0A942U0T5</accession>
<proteinExistence type="predicted"/>
<dbReference type="EMBL" id="JAGYPF010000002">
    <property type="protein sequence ID" value="MBS4212440.1"/>
    <property type="molecule type" value="Genomic_DNA"/>
</dbReference>
<reference evidence="1" key="1">
    <citation type="submission" date="2021-05" db="EMBL/GenBank/DDBJ databases">
        <title>Novel Bacillus species.</title>
        <authorList>
            <person name="Liu G."/>
        </authorList>
    </citation>
    <scope>NUCLEOTIDE SEQUENCE</scope>
    <source>
        <strain evidence="1">FJAT-49825</strain>
    </source>
</reference>
<dbReference type="AlphaFoldDB" id="A0A942U0T5"/>
<gene>
    <name evidence="1" type="ORF">KHA99_08290</name>
</gene>